<name>A0ABT1W8E5_9PROT</name>
<dbReference type="RefSeq" id="WP_422863857.1">
    <property type="nucleotide sequence ID" value="NZ_JAMSKV010000005.1"/>
</dbReference>
<feature type="transmembrane region" description="Helical" evidence="1">
    <location>
        <begin position="57"/>
        <end position="75"/>
    </location>
</feature>
<organism evidence="2 3">
    <name type="scientific">Endosaccharibacter trunci</name>
    <dbReference type="NCBI Taxonomy" id="2812733"/>
    <lineage>
        <taxon>Bacteria</taxon>
        <taxon>Pseudomonadati</taxon>
        <taxon>Pseudomonadota</taxon>
        <taxon>Alphaproteobacteria</taxon>
        <taxon>Acetobacterales</taxon>
        <taxon>Acetobacteraceae</taxon>
        <taxon>Endosaccharibacter</taxon>
    </lineage>
</organism>
<sequence>MATIWLRLGLGALRVKVERHRTYRPEWIANGAKRGRITISGSVGGETDDLGPRPPRIIVWIVVISLTAMVLYWFFAATGGSSTANDATEQIFDVKQGRHPANCGAYVTWRQLGTIVILGLPALIRNNHCNGCGCDEDRGSSHAYRDHSDRRS</sequence>
<accession>A0ABT1W8E5</accession>
<evidence type="ECO:0000256" key="1">
    <source>
        <dbReference type="SAM" id="Phobius"/>
    </source>
</evidence>
<protein>
    <submittedName>
        <fullName evidence="2">Uncharacterized protein</fullName>
    </submittedName>
</protein>
<proteinExistence type="predicted"/>
<dbReference type="EMBL" id="JAMSKV010000005">
    <property type="protein sequence ID" value="MCQ8278386.1"/>
    <property type="molecule type" value="Genomic_DNA"/>
</dbReference>
<keyword evidence="1" id="KW-0812">Transmembrane</keyword>
<gene>
    <name evidence="2" type="ORF">NFI95_07965</name>
</gene>
<keyword evidence="1" id="KW-1133">Transmembrane helix</keyword>
<dbReference type="Proteomes" id="UP001524587">
    <property type="component" value="Unassembled WGS sequence"/>
</dbReference>
<reference evidence="2 3" key="1">
    <citation type="submission" date="2022-06" db="EMBL/GenBank/DDBJ databases">
        <title>Endosaccharibacter gen. nov., sp. nov., endophytic bacteria isolated from sugarcane.</title>
        <authorList>
            <person name="Pitiwittayakul N."/>
            <person name="Yukphan P."/>
            <person name="Charoenyingcharoen P."/>
            <person name="Tanasupawat S."/>
        </authorList>
    </citation>
    <scope>NUCLEOTIDE SEQUENCE [LARGE SCALE GENOMIC DNA]</scope>
    <source>
        <strain evidence="2 3">KSS8</strain>
    </source>
</reference>
<evidence type="ECO:0000313" key="2">
    <source>
        <dbReference type="EMBL" id="MCQ8278386.1"/>
    </source>
</evidence>
<keyword evidence="3" id="KW-1185">Reference proteome</keyword>
<comment type="caution">
    <text evidence="2">The sequence shown here is derived from an EMBL/GenBank/DDBJ whole genome shotgun (WGS) entry which is preliminary data.</text>
</comment>
<keyword evidence="1" id="KW-0472">Membrane</keyword>
<evidence type="ECO:0000313" key="3">
    <source>
        <dbReference type="Proteomes" id="UP001524587"/>
    </source>
</evidence>